<keyword evidence="9" id="KW-0046">Antibiotic resistance</keyword>
<evidence type="ECO:0000256" key="2">
    <source>
        <dbReference type="ARBA" id="ARBA00008417"/>
    </source>
</evidence>
<dbReference type="RefSeq" id="WP_092362484.1">
    <property type="nucleotide sequence ID" value="NZ_CABJCG010000002.1"/>
</dbReference>
<dbReference type="CDD" id="cd13143">
    <property type="entry name" value="MATE_MepA_like"/>
    <property type="match status" value="1"/>
</dbReference>
<keyword evidence="12" id="KW-1185">Reference proteome</keyword>
<keyword evidence="6 10" id="KW-0812">Transmembrane</keyword>
<dbReference type="GO" id="GO:0005886">
    <property type="term" value="C:plasma membrane"/>
    <property type="evidence" value="ECO:0007669"/>
    <property type="project" value="UniProtKB-SubCell"/>
</dbReference>
<dbReference type="PANTHER" id="PTHR43823:SF3">
    <property type="entry name" value="MULTIDRUG EXPORT PROTEIN MEPA"/>
    <property type="match status" value="1"/>
</dbReference>
<feature type="transmembrane region" description="Helical" evidence="10">
    <location>
        <begin position="170"/>
        <end position="191"/>
    </location>
</feature>
<keyword evidence="8 10" id="KW-0472">Membrane</keyword>
<feature type="transmembrane region" description="Helical" evidence="10">
    <location>
        <begin position="141"/>
        <end position="158"/>
    </location>
</feature>
<name>A0A1I0EV59_9FIRM</name>
<feature type="transmembrane region" description="Helical" evidence="10">
    <location>
        <begin position="280"/>
        <end position="306"/>
    </location>
</feature>
<evidence type="ECO:0000256" key="8">
    <source>
        <dbReference type="ARBA" id="ARBA00023136"/>
    </source>
</evidence>
<dbReference type="GeneID" id="93280490"/>
<reference evidence="12" key="1">
    <citation type="submission" date="2016-10" db="EMBL/GenBank/DDBJ databases">
        <authorList>
            <person name="Varghese N."/>
            <person name="Submissions S."/>
        </authorList>
    </citation>
    <scope>NUCLEOTIDE SEQUENCE [LARGE SCALE GENOMIC DNA]</scope>
    <source>
        <strain evidence="12">NLAE-zl-G277</strain>
    </source>
</reference>
<evidence type="ECO:0000256" key="10">
    <source>
        <dbReference type="SAM" id="Phobius"/>
    </source>
</evidence>
<dbReference type="InterPro" id="IPR051327">
    <property type="entry name" value="MATE_MepA_subfamily"/>
</dbReference>
<evidence type="ECO:0000256" key="5">
    <source>
        <dbReference type="ARBA" id="ARBA00022475"/>
    </source>
</evidence>
<dbReference type="InterPro" id="IPR045070">
    <property type="entry name" value="MATE_MepA-like"/>
</dbReference>
<dbReference type="AlphaFoldDB" id="A0A1I0EV59"/>
<evidence type="ECO:0000256" key="4">
    <source>
        <dbReference type="ARBA" id="ARBA00022448"/>
    </source>
</evidence>
<evidence type="ECO:0000256" key="7">
    <source>
        <dbReference type="ARBA" id="ARBA00022989"/>
    </source>
</evidence>
<evidence type="ECO:0000313" key="12">
    <source>
        <dbReference type="Proteomes" id="UP000198508"/>
    </source>
</evidence>
<dbReference type="Pfam" id="PF01554">
    <property type="entry name" value="MatE"/>
    <property type="match status" value="2"/>
</dbReference>
<dbReference type="GO" id="GO:0042910">
    <property type="term" value="F:xenobiotic transmembrane transporter activity"/>
    <property type="evidence" value="ECO:0007669"/>
    <property type="project" value="InterPro"/>
</dbReference>
<keyword evidence="7 10" id="KW-1133">Transmembrane helix</keyword>
<evidence type="ECO:0000256" key="9">
    <source>
        <dbReference type="ARBA" id="ARBA00023251"/>
    </source>
</evidence>
<gene>
    <name evidence="11" type="ORF">SAMN05216313_10760</name>
</gene>
<comment type="subcellular location">
    <subcellularLocation>
        <location evidence="1">Cell membrane</location>
        <topology evidence="1">Multi-pass membrane protein</topology>
    </subcellularLocation>
</comment>
<dbReference type="PIRSF" id="PIRSF006603">
    <property type="entry name" value="DinF"/>
    <property type="match status" value="1"/>
</dbReference>
<evidence type="ECO:0000256" key="1">
    <source>
        <dbReference type="ARBA" id="ARBA00004651"/>
    </source>
</evidence>
<keyword evidence="5" id="KW-1003">Cell membrane</keyword>
<accession>A0A1I0EV59</accession>
<feature type="transmembrane region" description="Helical" evidence="10">
    <location>
        <begin position="20"/>
        <end position="40"/>
    </location>
</feature>
<dbReference type="STRING" id="460384.SAMN05216313_10760"/>
<comment type="similarity">
    <text evidence="2">Belongs to the multi antimicrobial extrusion (MATE) (TC 2.A.66.1) family. MepA subfamily.</text>
</comment>
<dbReference type="InterPro" id="IPR048279">
    <property type="entry name" value="MdtK-like"/>
</dbReference>
<proteinExistence type="inferred from homology"/>
<organism evidence="11 12">
    <name type="scientific">Enterocloster lavalensis</name>
    <dbReference type="NCBI Taxonomy" id="460384"/>
    <lineage>
        <taxon>Bacteria</taxon>
        <taxon>Bacillati</taxon>
        <taxon>Bacillota</taxon>
        <taxon>Clostridia</taxon>
        <taxon>Lachnospirales</taxon>
        <taxon>Lachnospiraceae</taxon>
        <taxon>Enterocloster</taxon>
    </lineage>
</organism>
<protein>
    <recommendedName>
        <fullName evidence="3">Multidrug export protein MepA</fullName>
    </recommendedName>
</protein>
<feature type="transmembrane region" description="Helical" evidence="10">
    <location>
        <begin position="241"/>
        <end position="260"/>
    </location>
</feature>
<dbReference type="PANTHER" id="PTHR43823">
    <property type="entry name" value="SPORULATION PROTEIN YKVU"/>
    <property type="match status" value="1"/>
</dbReference>
<evidence type="ECO:0000256" key="3">
    <source>
        <dbReference type="ARBA" id="ARBA00022106"/>
    </source>
</evidence>
<feature type="transmembrane region" description="Helical" evidence="10">
    <location>
        <begin position="399"/>
        <end position="422"/>
    </location>
</feature>
<evidence type="ECO:0000256" key="6">
    <source>
        <dbReference type="ARBA" id="ARBA00022692"/>
    </source>
</evidence>
<keyword evidence="4" id="KW-0813">Transport</keyword>
<evidence type="ECO:0000313" key="11">
    <source>
        <dbReference type="EMBL" id="SET49343.1"/>
    </source>
</evidence>
<dbReference type="InterPro" id="IPR002528">
    <property type="entry name" value="MATE_fam"/>
</dbReference>
<dbReference type="Proteomes" id="UP000198508">
    <property type="component" value="Unassembled WGS sequence"/>
</dbReference>
<feature type="transmembrane region" description="Helical" evidence="10">
    <location>
        <begin position="326"/>
        <end position="348"/>
    </location>
</feature>
<feature type="transmembrane region" description="Helical" evidence="10">
    <location>
        <begin position="197"/>
        <end position="220"/>
    </location>
</feature>
<dbReference type="GO" id="GO:0046677">
    <property type="term" value="P:response to antibiotic"/>
    <property type="evidence" value="ECO:0007669"/>
    <property type="project" value="UniProtKB-KW"/>
</dbReference>
<feature type="transmembrane region" description="Helical" evidence="10">
    <location>
        <begin position="60"/>
        <end position="81"/>
    </location>
</feature>
<dbReference type="EMBL" id="FOIM01000007">
    <property type="protein sequence ID" value="SET49343.1"/>
    <property type="molecule type" value="Genomic_DNA"/>
</dbReference>
<dbReference type="GO" id="GO:0015297">
    <property type="term" value="F:antiporter activity"/>
    <property type="evidence" value="ECO:0007669"/>
    <property type="project" value="InterPro"/>
</dbReference>
<sequence>MSDRSQNRENPLGSQPINRLLVRFAVPSIIAMLVSALYNIVDQFYIGRSVGILGNAATNVAFPLTITCTAVSLMCGIGGAANFNLSMGRGKRDEAVRYAGNAIMLLFSIGVLLCLTVRLFLRPMMVLFGATPDVLDYSLTYTGITSLGFPFLILTTGGSNLIRADGSPRFSMLCTLTGAVLNTILDPLFIFTFHMGMAGAALATIIGQIISGIMVIAYLCRFKTVKLTLKALVPSPEHCRAILSLGMAPCFNQLAMMIVQIVMNNILRYYGAQSNYGSEIPLACAGIITKVNMIFFSLVIGLSQGLQPIVSFNYGAAKYKRVRESYLKAAVIATTISTCSFLCFQLFPRQIIRIFGSGSEEYYHFAEQYFRIFLFFTFLNGIQPITANFFTSIGKAKKGIFISLTRQILFLLPLIIILPMFFGIDGVMYSAPVADLTAAALAVVFMTREMRGMKGMQGVD</sequence>
<feature type="transmembrane region" description="Helical" evidence="10">
    <location>
        <begin position="368"/>
        <end position="387"/>
    </location>
</feature>
<feature type="transmembrane region" description="Helical" evidence="10">
    <location>
        <begin position="102"/>
        <end position="121"/>
    </location>
</feature>
<dbReference type="NCBIfam" id="TIGR00797">
    <property type="entry name" value="matE"/>
    <property type="match status" value="1"/>
</dbReference>
<feature type="transmembrane region" description="Helical" evidence="10">
    <location>
        <begin position="428"/>
        <end position="447"/>
    </location>
</feature>